<protein>
    <submittedName>
        <fullName evidence="2">Uncharacterized protein</fullName>
    </submittedName>
</protein>
<feature type="transmembrane region" description="Helical" evidence="1">
    <location>
        <begin position="12"/>
        <end position="40"/>
    </location>
</feature>
<keyword evidence="1" id="KW-1133">Transmembrane helix</keyword>
<keyword evidence="3" id="KW-1185">Reference proteome</keyword>
<feature type="transmembrane region" description="Helical" evidence="1">
    <location>
        <begin position="121"/>
        <end position="139"/>
    </location>
</feature>
<evidence type="ECO:0000313" key="3">
    <source>
        <dbReference type="Proteomes" id="UP001597263"/>
    </source>
</evidence>
<evidence type="ECO:0000313" key="2">
    <source>
        <dbReference type="EMBL" id="MFD1228243.1"/>
    </source>
</evidence>
<evidence type="ECO:0000256" key="1">
    <source>
        <dbReference type="SAM" id="Phobius"/>
    </source>
</evidence>
<dbReference type="EMBL" id="JBHTMA010000040">
    <property type="protein sequence ID" value="MFD1228243.1"/>
    <property type="molecule type" value="Genomic_DNA"/>
</dbReference>
<comment type="caution">
    <text evidence="2">The sequence shown here is derived from an EMBL/GenBank/DDBJ whole genome shotgun (WGS) entry which is preliminary data.</text>
</comment>
<organism evidence="2 3">
    <name type="scientific">Pseudochrobactrum kiredjianiae</name>
    <dbReference type="NCBI Taxonomy" id="386305"/>
    <lineage>
        <taxon>Bacteria</taxon>
        <taxon>Pseudomonadati</taxon>
        <taxon>Pseudomonadota</taxon>
        <taxon>Alphaproteobacteria</taxon>
        <taxon>Hyphomicrobiales</taxon>
        <taxon>Brucellaceae</taxon>
        <taxon>Pseudochrobactrum</taxon>
    </lineage>
</organism>
<feature type="transmembrane region" description="Helical" evidence="1">
    <location>
        <begin position="91"/>
        <end position="109"/>
    </location>
</feature>
<sequence length="156" mass="16816">MDKCLQLIGRFTVILFGYGCAVLAAGFLLNVLLLATIGFLPDIINDGFEYGFGAGLFVATPFMAIIVGYLAFWPALILIASGEYFNKRDSLFYSLGGMISGIILFVAGFEPDVKNVDEAVMLMSIAAAGITGGFVYWLVSGRWTNMVSGKKTPETK</sequence>
<accession>A0ABW3V5J0</accession>
<name>A0ABW3V5J0_9HYPH</name>
<dbReference type="RefSeq" id="WP_289384696.1">
    <property type="nucleotide sequence ID" value="NZ_JAUCBM010000001.1"/>
</dbReference>
<gene>
    <name evidence="2" type="ORF">ACFQ35_13955</name>
</gene>
<keyword evidence="1" id="KW-0812">Transmembrane</keyword>
<reference evidence="3" key="1">
    <citation type="journal article" date="2019" name="Int. J. Syst. Evol. Microbiol.">
        <title>The Global Catalogue of Microorganisms (GCM) 10K type strain sequencing project: providing services to taxonomists for standard genome sequencing and annotation.</title>
        <authorList>
            <consortium name="The Broad Institute Genomics Platform"/>
            <consortium name="The Broad Institute Genome Sequencing Center for Infectious Disease"/>
            <person name="Wu L."/>
            <person name="Ma J."/>
        </authorList>
    </citation>
    <scope>NUCLEOTIDE SEQUENCE [LARGE SCALE GENOMIC DNA]</scope>
    <source>
        <strain evidence="3">CCUG 49584</strain>
    </source>
</reference>
<proteinExistence type="predicted"/>
<keyword evidence="1" id="KW-0472">Membrane</keyword>
<feature type="transmembrane region" description="Helical" evidence="1">
    <location>
        <begin position="52"/>
        <end position="79"/>
    </location>
</feature>
<dbReference type="Proteomes" id="UP001597263">
    <property type="component" value="Unassembled WGS sequence"/>
</dbReference>